<keyword evidence="2" id="KW-0732">Signal</keyword>
<dbReference type="OrthoDB" id="6128278at2759"/>
<dbReference type="KEGG" id="lak:106150920"/>
<feature type="transmembrane region" description="Helical" evidence="1">
    <location>
        <begin position="96"/>
        <end position="115"/>
    </location>
</feature>
<keyword evidence="1" id="KW-0472">Membrane</keyword>
<accession>A0A1S3H0E0</accession>
<reference evidence="4" key="1">
    <citation type="submission" date="2025-08" db="UniProtKB">
        <authorList>
            <consortium name="RefSeq"/>
        </authorList>
    </citation>
    <scope>IDENTIFICATION</scope>
    <source>
        <tissue evidence="4">Gonads</tissue>
    </source>
</reference>
<feature type="signal peptide" evidence="2">
    <location>
        <begin position="1"/>
        <end position="20"/>
    </location>
</feature>
<dbReference type="PANTHER" id="PTHR11319:SF35">
    <property type="entry name" value="OUTER MEMBRANE PROTEIN PMPC-RELATED"/>
    <property type="match status" value="1"/>
</dbReference>
<keyword evidence="3" id="KW-1185">Reference proteome</keyword>
<dbReference type="InParanoid" id="A0A1S3H0E0"/>
<feature type="transmembrane region" description="Helical" evidence="1">
    <location>
        <begin position="409"/>
        <end position="427"/>
    </location>
</feature>
<sequence length="508" mass="57443">MAAVVILIVLGVVRFSTVHSSLIPGSATVHCSAMPNKTSVSDEVNCVECFFPDNCIENNLCKPGTTGLTCEQCAQPGDGEPGYHRLGCACVLCSPVPWSAVCGVVVLLSVIVRIEMHGFTLSLVVKLKLLLHFLHLILLSLSIKIAWPSLLLDTFTNFTFAWLSSKMITLECYFPIPRMTTIYLEWWSVIGMLCIALVTSVLIDKKLKHKIDIGFVPDGKRMVSLWTKRRTVRRSALLIFSIFYTPLIFMSIKSFACSGDLEPLLNYTYDVFLYDQAQSCEDFSFQIFYFISAGCVVVVGFLVPAAIAFITLCLRKWDSLNKNMVKDGYVYEAYSRTFCFWESVPFFRKLMCIIITDVNPVKPFIQAIVHLSLTLAYTITVIAGRPYRACRWTFSSQLRIVEIHNGFEIFSNMAVALLQLYPVLQLTGLLPPYYDVCVVAVSVLVLVVWVCMLALIPFEEKMEEAEVYEIPPQDVQPSRKPFEFWKRNKAGEVVTLTELQQRERALDF</sequence>
<dbReference type="RefSeq" id="XP_013379402.1">
    <property type="nucleotide sequence ID" value="XM_013523948.1"/>
</dbReference>
<dbReference type="AlphaFoldDB" id="A0A1S3H0E0"/>
<feature type="transmembrane region" description="Helical" evidence="1">
    <location>
        <begin position="433"/>
        <end position="456"/>
    </location>
</feature>
<feature type="chain" id="PRO_5010255445" evidence="2">
    <location>
        <begin position="21"/>
        <end position="508"/>
    </location>
</feature>
<protein>
    <submittedName>
        <fullName evidence="4">Uncharacterized protein LOC106150920</fullName>
    </submittedName>
</protein>
<evidence type="ECO:0000313" key="3">
    <source>
        <dbReference type="Proteomes" id="UP000085678"/>
    </source>
</evidence>
<feature type="transmembrane region" description="Helical" evidence="1">
    <location>
        <begin position="127"/>
        <end position="147"/>
    </location>
</feature>
<feature type="transmembrane region" description="Helical" evidence="1">
    <location>
        <begin position="287"/>
        <end position="314"/>
    </location>
</feature>
<keyword evidence="1" id="KW-1133">Transmembrane helix</keyword>
<evidence type="ECO:0000313" key="4">
    <source>
        <dbReference type="RefSeq" id="XP_013379402.1"/>
    </source>
</evidence>
<feature type="transmembrane region" description="Helical" evidence="1">
    <location>
        <begin position="186"/>
        <end position="203"/>
    </location>
</feature>
<feature type="transmembrane region" description="Helical" evidence="1">
    <location>
        <begin position="236"/>
        <end position="256"/>
    </location>
</feature>
<organism evidence="3 4">
    <name type="scientific">Lingula anatina</name>
    <name type="common">Brachiopod</name>
    <name type="synonym">Lingula unguis</name>
    <dbReference type="NCBI Taxonomy" id="7574"/>
    <lineage>
        <taxon>Eukaryota</taxon>
        <taxon>Metazoa</taxon>
        <taxon>Spiralia</taxon>
        <taxon>Lophotrochozoa</taxon>
        <taxon>Brachiopoda</taxon>
        <taxon>Linguliformea</taxon>
        <taxon>Lingulata</taxon>
        <taxon>Lingulida</taxon>
        <taxon>Linguloidea</taxon>
        <taxon>Lingulidae</taxon>
        <taxon>Lingula</taxon>
    </lineage>
</organism>
<dbReference type="GeneID" id="106150920"/>
<dbReference type="CDD" id="cd00055">
    <property type="entry name" value="EGF_Lam"/>
    <property type="match status" value="1"/>
</dbReference>
<dbReference type="InterPro" id="IPR002049">
    <property type="entry name" value="LE_dom"/>
</dbReference>
<evidence type="ECO:0000256" key="1">
    <source>
        <dbReference type="SAM" id="Phobius"/>
    </source>
</evidence>
<dbReference type="Proteomes" id="UP000085678">
    <property type="component" value="Unplaced"/>
</dbReference>
<keyword evidence="1" id="KW-0812">Transmembrane</keyword>
<proteinExistence type="predicted"/>
<name>A0A1S3H0E0_LINAN</name>
<evidence type="ECO:0000256" key="2">
    <source>
        <dbReference type="SAM" id="SignalP"/>
    </source>
</evidence>
<gene>
    <name evidence="4" type="primary">LOC106150920</name>
</gene>
<dbReference type="PANTHER" id="PTHR11319">
    <property type="entry name" value="G PROTEIN-COUPLED RECEPTOR-RELATED"/>
    <property type="match status" value="1"/>
</dbReference>